<comment type="cofactor">
    <cofactor evidence="1">
        <name>FAD</name>
        <dbReference type="ChEBI" id="CHEBI:57692"/>
    </cofactor>
</comment>
<evidence type="ECO:0000256" key="4">
    <source>
        <dbReference type="ARBA" id="ARBA00022827"/>
    </source>
</evidence>
<dbReference type="Gene3D" id="3.50.50.60">
    <property type="entry name" value="FAD/NAD(P)-binding domain"/>
    <property type="match status" value="2"/>
</dbReference>
<geneLocation type="plasmid" evidence="8 9">
    <name>pTT6-1</name>
</geneLocation>
<evidence type="ECO:0000259" key="7">
    <source>
        <dbReference type="Pfam" id="PF05199"/>
    </source>
</evidence>
<evidence type="ECO:0000259" key="6">
    <source>
        <dbReference type="Pfam" id="PF01266"/>
    </source>
</evidence>
<proteinExistence type="inferred from homology"/>
<keyword evidence="5" id="KW-0560">Oxidoreductase</keyword>
<dbReference type="InterPro" id="IPR006076">
    <property type="entry name" value="FAD-dep_OxRdtase"/>
</dbReference>
<dbReference type="Proteomes" id="UP000595197">
    <property type="component" value="Plasmid pTT6-1"/>
</dbReference>
<evidence type="ECO:0000256" key="3">
    <source>
        <dbReference type="ARBA" id="ARBA00022630"/>
    </source>
</evidence>
<sequence length="571" mass="63732">MILDESAIEPGSRLTADVAIVGAGPAGITLALELAGFGIDVILLEAGGRDYDAAAQDAYAGSVAEDSLHPTPELYRRRMLGGSSSIWGGRCVPLDPIDFEKRPFVPHSGWPFGYEDLEPYYHQAQVWCEAGDYDFTVRGSLGPSAPPTIAGYNGADFDWDHVDRFSPPTNFGHRYRERLEREVKVRVILGAACLEINQAEAGPIRRLVMAGRGDRRFTVTARHYVVSAGGIETVRLLMVSDQSQRGGIGNETGNLGRYYMCHLENTIGEFRASPEGRGISYDIDKTPDDIYLFRKFQLRETSQRDQELLNAIFRLHYPVIADPVHGNAILSAMYLVKDAIIPEYRRKLATIERSARDTLTRDIAFWGRHALNLARDPIRLAAFSAFWIRRRVLAKRKVPFVMVPNRQGIYPLDFNLEQAPNPESRIRLNDERDAVGQRRITVDWRITELDVRSFIQTIRLLERDLQRSGVGTVKYDPERLEDGIRRSTPVGGHHIGTARMSATSKEGVVDRDCRVWSCPNLHLAGSAVFPTSGHANPTLTIVALSLRLAGHLRELTAKDGSLFQDEPSICA</sequence>
<organism evidence="8 9">
    <name type="scientific">Skermanella cutis</name>
    <dbReference type="NCBI Taxonomy" id="2775420"/>
    <lineage>
        <taxon>Bacteria</taxon>
        <taxon>Pseudomonadati</taxon>
        <taxon>Pseudomonadota</taxon>
        <taxon>Alphaproteobacteria</taxon>
        <taxon>Rhodospirillales</taxon>
        <taxon>Azospirillaceae</taxon>
        <taxon>Skermanella</taxon>
    </lineage>
</organism>
<evidence type="ECO:0000256" key="5">
    <source>
        <dbReference type="ARBA" id="ARBA00023002"/>
    </source>
</evidence>
<comment type="similarity">
    <text evidence="2">Belongs to the GMC oxidoreductase family.</text>
</comment>
<feature type="domain" description="FAD dependent oxidoreductase" evidence="6">
    <location>
        <begin position="17"/>
        <end position="237"/>
    </location>
</feature>
<evidence type="ECO:0000256" key="2">
    <source>
        <dbReference type="ARBA" id="ARBA00010790"/>
    </source>
</evidence>
<name>A0ABX7BEA9_9PROT</name>
<keyword evidence="3" id="KW-0285">Flavoprotein</keyword>
<evidence type="ECO:0000256" key="1">
    <source>
        <dbReference type="ARBA" id="ARBA00001974"/>
    </source>
</evidence>
<dbReference type="InterPro" id="IPR036188">
    <property type="entry name" value="FAD/NAD-bd_sf"/>
</dbReference>
<dbReference type="Pfam" id="PF01266">
    <property type="entry name" value="DAO"/>
    <property type="match status" value="1"/>
</dbReference>
<keyword evidence="9" id="KW-1185">Reference proteome</keyword>
<dbReference type="InterPro" id="IPR007867">
    <property type="entry name" value="GMC_OxRtase_C"/>
</dbReference>
<dbReference type="RefSeq" id="WP_201081914.1">
    <property type="nucleotide sequence ID" value="NZ_CP067421.1"/>
</dbReference>
<dbReference type="EMBL" id="CP067421">
    <property type="protein sequence ID" value="QQP92755.1"/>
    <property type="molecule type" value="Genomic_DNA"/>
</dbReference>
<dbReference type="PANTHER" id="PTHR42784:SF1">
    <property type="entry name" value="PYRANOSE 2-OXIDASE"/>
    <property type="match status" value="1"/>
</dbReference>
<reference evidence="8" key="1">
    <citation type="submission" date="2021-02" db="EMBL/GenBank/DDBJ databases">
        <title>Skermanella TT6 skin isolate.</title>
        <authorList>
            <person name="Lee K."/>
            <person name="Ganzorig M."/>
        </authorList>
    </citation>
    <scope>NUCLEOTIDE SEQUENCE</scope>
    <source>
        <strain evidence="8">TT6</strain>
    </source>
</reference>
<gene>
    <name evidence="8" type="ORF">IGS68_30320</name>
</gene>
<evidence type="ECO:0000313" key="8">
    <source>
        <dbReference type="EMBL" id="QQP92755.1"/>
    </source>
</evidence>
<keyword evidence="8" id="KW-0614">Plasmid</keyword>
<protein>
    <submittedName>
        <fullName evidence="8">GMC family oxidoreductase</fullName>
    </submittedName>
</protein>
<accession>A0ABX7BEA9</accession>
<keyword evidence="4" id="KW-0274">FAD</keyword>
<dbReference type="Pfam" id="PF05199">
    <property type="entry name" value="GMC_oxred_C"/>
    <property type="match status" value="1"/>
</dbReference>
<feature type="domain" description="Glucose-methanol-choline oxidoreductase C-terminal" evidence="7">
    <location>
        <begin position="420"/>
        <end position="544"/>
    </location>
</feature>
<dbReference type="PANTHER" id="PTHR42784">
    <property type="entry name" value="PYRANOSE 2-OXIDASE"/>
    <property type="match status" value="1"/>
</dbReference>
<evidence type="ECO:0000313" key="9">
    <source>
        <dbReference type="Proteomes" id="UP000595197"/>
    </source>
</evidence>
<dbReference type="InterPro" id="IPR051473">
    <property type="entry name" value="P2Ox-like"/>
</dbReference>
<dbReference type="SUPFAM" id="SSF51905">
    <property type="entry name" value="FAD/NAD(P)-binding domain"/>
    <property type="match status" value="1"/>
</dbReference>